<dbReference type="Proteomes" id="UP000324222">
    <property type="component" value="Unassembled WGS sequence"/>
</dbReference>
<evidence type="ECO:0000313" key="2">
    <source>
        <dbReference type="EMBL" id="MPC68739.1"/>
    </source>
</evidence>
<name>A0A5B7HG87_PORTR</name>
<keyword evidence="3" id="KW-1185">Reference proteome</keyword>
<gene>
    <name evidence="2" type="ORF">E2C01_062947</name>
</gene>
<protein>
    <submittedName>
        <fullName evidence="2">Uncharacterized protein</fullName>
    </submittedName>
</protein>
<organism evidence="2 3">
    <name type="scientific">Portunus trituberculatus</name>
    <name type="common">Swimming crab</name>
    <name type="synonym">Neptunus trituberculatus</name>
    <dbReference type="NCBI Taxonomy" id="210409"/>
    <lineage>
        <taxon>Eukaryota</taxon>
        <taxon>Metazoa</taxon>
        <taxon>Ecdysozoa</taxon>
        <taxon>Arthropoda</taxon>
        <taxon>Crustacea</taxon>
        <taxon>Multicrustacea</taxon>
        <taxon>Malacostraca</taxon>
        <taxon>Eumalacostraca</taxon>
        <taxon>Eucarida</taxon>
        <taxon>Decapoda</taxon>
        <taxon>Pleocyemata</taxon>
        <taxon>Brachyura</taxon>
        <taxon>Eubrachyura</taxon>
        <taxon>Portunoidea</taxon>
        <taxon>Portunidae</taxon>
        <taxon>Portuninae</taxon>
        <taxon>Portunus</taxon>
    </lineage>
</organism>
<comment type="caution">
    <text evidence="2">The sequence shown here is derived from an EMBL/GenBank/DDBJ whole genome shotgun (WGS) entry which is preliminary data.</text>
</comment>
<proteinExistence type="predicted"/>
<dbReference type="EMBL" id="VSRR010028304">
    <property type="protein sequence ID" value="MPC68739.1"/>
    <property type="molecule type" value="Genomic_DNA"/>
</dbReference>
<evidence type="ECO:0000256" key="1">
    <source>
        <dbReference type="SAM" id="MobiDB-lite"/>
    </source>
</evidence>
<feature type="compositionally biased region" description="Basic and acidic residues" evidence="1">
    <location>
        <begin position="28"/>
        <end position="48"/>
    </location>
</feature>
<evidence type="ECO:0000313" key="3">
    <source>
        <dbReference type="Proteomes" id="UP000324222"/>
    </source>
</evidence>
<dbReference type="AlphaFoldDB" id="A0A5B7HG87"/>
<reference evidence="2 3" key="1">
    <citation type="submission" date="2019-05" db="EMBL/GenBank/DDBJ databases">
        <title>Another draft genome of Portunus trituberculatus and its Hox gene families provides insights of decapod evolution.</title>
        <authorList>
            <person name="Jeong J.-H."/>
            <person name="Song I."/>
            <person name="Kim S."/>
            <person name="Choi T."/>
            <person name="Kim D."/>
            <person name="Ryu S."/>
            <person name="Kim W."/>
        </authorList>
    </citation>
    <scope>NUCLEOTIDE SEQUENCE [LARGE SCALE GENOMIC DNA]</scope>
    <source>
        <tissue evidence="2">Muscle</tissue>
    </source>
</reference>
<accession>A0A5B7HG87</accession>
<feature type="region of interest" description="Disordered" evidence="1">
    <location>
        <begin position="17"/>
        <end position="75"/>
    </location>
</feature>
<sequence length="129" mass="14122">MSDVGRREQCMVYGCSGERGASTCLDHNSSEREADRGRRGVTEPDQRDPGQPLPAPASAPSFPRNHLNLISSPNPSVHPYPGHALLNSYIHLQSPKPAVPLSTSLLQSPVIYQLTSPRPPCSARYHVHY</sequence>